<dbReference type="PANTHER" id="PTHR31726:SF2">
    <property type="entry name" value="PROTEIN ICE2"/>
    <property type="match status" value="1"/>
</dbReference>
<comment type="caution">
    <text evidence="2">The sequence shown here is derived from an EMBL/GenBank/DDBJ whole genome shotgun (WGS) entry which is preliminary data.</text>
</comment>
<organism evidence="2 3">
    <name type="scientific">Austropuccinia psidii MF-1</name>
    <dbReference type="NCBI Taxonomy" id="1389203"/>
    <lineage>
        <taxon>Eukaryota</taxon>
        <taxon>Fungi</taxon>
        <taxon>Dikarya</taxon>
        <taxon>Basidiomycota</taxon>
        <taxon>Pucciniomycotina</taxon>
        <taxon>Pucciniomycetes</taxon>
        <taxon>Pucciniales</taxon>
        <taxon>Sphaerophragmiaceae</taxon>
        <taxon>Austropuccinia</taxon>
    </lineage>
</organism>
<dbReference type="GO" id="GO:0000921">
    <property type="term" value="P:septin ring assembly"/>
    <property type="evidence" value="ECO:0007669"/>
    <property type="project" value="TreeGrafter"/>
</dbReference>
<keyword evidence="1" id="KW-0812">Transmembrane</keyword>
<sequence>MRNPDFYPQDLRGLDYRHPELAEGFPYRIIPVLDCWSRSGRKLFRTSRQPDRSSATMLGRLLTSIGRTASFFQTLIYLPLALDIAGKDCFLALSACLALYYSAYSTTYLVFRNTRFAFISQLFGIFQNLAIPILLLLWFNVYSTDGTVGGNVKLEPSLLGQILSFWQLILTWSTPIFVLLEGISTLLCIQSVGQISRYIVEAKSESYSFLFLVLSAVIYVGSAYSLFDSYAYAARESLSATLIGVSVTSVGFLSGIAISNRKGNVVETSLMMAYLSYNIYWLSSEKLDPVSFFSSFKSMADPPLPPMILRSATAIISFVSTTFGAGLDFLLACSSALPLPVFINLLYRVVVLYGASRIVVAIKRANSGFDYARRLSDEEPMVRIMTVIVSYSRLLLISVYTHLLLLNNEGHQVFWRWTNVFVTLGLWGVELMIGREEGDNDSIVTGLGLKID</sequence>
<feature type="transmembrane region" description="Helical" evidence="1">
    <location>
        <begin position="57"/>
        <end position="78"/>
    </location>
</feature>
<feature type="transmembrane region" description="Helical" evidence="1">
    <location>
        <begin position="345"/>
        <end position="362"/>
    </location>
</feature>
<dbReference type="Pfam" id="PF08426">
    <property type="entry name" value="ICE2"/>
    <property type="match status" value="1"/>
</dbReference>
<name>A0A9Q3EQJ6_9BASI</name>
<dbReference type="GO" id="GO:0032541">
    <property type="term" value="C:cortical endoplasmic reticulum"/>
    <property type="evidence" value="ECO:0007669"/>
    <property type="project" value="TreeGrafter"/>
</dbReference>
<dbReference type="PANTHER" id="PTHR31726">
    <property type="entry name" value="PROTEIN ICE2"/>
    <property type="match status" value="1"/>
</dbReference>
<keyword evidence="3" id="KW-1185">Reference proteome</keyword>
<feature type="transmembrane region" description="Helical" evidence="1">
    <location>
        <begin position="123"/>
        <end position="142"/>
    </location>
</feature>
<protein>
    <submittedName>
        <fullName evidence="2">Uncharacterized protein</fullName>
    </submittedName>
</protein>
<feature type="transmembrane region" description="Helical" evidence="1">
    <location>
        <begin position="209"/>
        <end position="227"/>
    </location>
</feature>
<proteinExistence type="predicted"/>
<dbReference type="EMBL" id="AVOT02030219">
    <property type="protein sequence ID" value="MBW0523355.1"/>
    <property type="molecule type" value="Genomic_DNA"/>
</dbReference>
<dbReference type="Proteomes" id="UP000765509">
    <property type="component" value="Unassembled WGS sequence"/>
</dbReference>
<keyword evidence="1" id="KW-0472">Membrane</keyword>
<feature type="transmembrane region" description="Helical" evidence="1">
    <location>
        <begin position="382"/>
        <end position="406"/>
    </location>
</feature>
<feature type="transmembrane region" description="Helical" evidence="1">
    <location>
        <begin position="307"/>
        <end position="333"/>
    </location>
</feature>
<dbReference type="GO" id="GO:0097038">
    <property type="term" value="C:perinuclear endoplasmic reticulum"/>
    <property type="evidence" value="ECO:0007669"/>
    <property type="project" value="TreeGrafter"/>
</dbReference>
<evidence type="ECO:0000256" key="1">
    <source>
        <dbReference type="SAM" id="Phobius"/>
    </source>
</evidence>
<dbReference type="GO" id="GO:0005789">
    <property type="term" value="C:endoplasmic reticulum membrane"/>
    <property type="evidence" value="ECO:0007669"/>
    <property type="project" value="TreeGrafter"/>
</dbReference>
<keyword evidence="1" id="KW-1133">Transmembrane helix</keyword>
<dbReference type="InterPro" id="IPR013635">
    <property type="entry name" value="Ice2"/>
</dbReference>
<dbReference type="AlphaFoldDB" id="A0A9Q3EQJ6"/>
<accession>A0A9Q3EQJ6</accession>
<dbReference type="OrthoDB" id="5577218at2759"/>
<feature type="transmembrane region" description="Helical" evidence="1">
    <location>
        <begin position="162"/>
        <end position="189"/>
    </location>
</feature>
<dbReference type="GO" id="GO:0048309">
    <property type="term" value="P:endoplasmic reticulum inheritance"/>
    <property type="evidence" value="ECO:0007669"/>
    <property type="project" value="TreeGrafter"/>
</dbReference>
<feature type="transmembrane region" description="Helical" evidence="1">
    <location>
        <begin position="239"/>
        <end position="258"/>
    </location>
</feature>
<reference evidence="2" key="1">
    <citation type="submission" date="2021-03" db="EMBL/GenBank/DDBJ databases">
        <title>Draft genome sequence of rust myrtle Austropuccinia psidii MF-1, a brazilian biotype.</title>
        <authorList>
            <person name="Quecine M.C."/>
            <person name="Pachon D.M.R."/>
            <person name="Bonatelli M.L."/>
            <person name="Correr F.H."/>
            <person name="Franceschini L.M."/>
            <person name="Leite T.F."/>
            <person name="Margarido G.R.A."/>
            <person name="Almeida C.A."/>
            <person name="Ferrarezi J.A."/>
            <person name="Labate C.A."/>
        </authorList>
    </citation>
    <scope>NUCLEOTIDE SEQUENCE</scope>
    <source>
        <strain evidence="2">MF-1</strain>
    </source>
</reference>
<gene>
    <name evidence="2" type="ORF">O181_063070</name>
</gene>
<evidence type="ECO:0000313" key="2">
    <source>
        <dbReference type="EMBL" id="MBW0523355.1"/>
    </source>
</evidence>
<evidence type="ECO:0000313" key="3">
    <source>
        <dbReference type="Proteomes" id="UP000765509"/>
    </source>
</evidence>
<feature type="transmembrane region" description="Helical" evidence="1">
    <location>
        <begin position="90"/>
        <end position="111"/>
    </location>
</feature>